<reference evidence="1" key="1">
    <citation type="submission" date="2023-01" db="EMBL/GenBank/DDBJ databases">
        <title>The growth and conidiation of Purpureocillium lavendulum are regulated by nitrogen source and histone H3K14 acetylation.</title>
        <authorList>
            <person name="Tang P."/>
            <person name="Han J."/>
            <person name="Zhang C."/>
            <person name="Tang P."/>
            <person name="Qi F."/>
            <person name="Zhang K."/>
            <person name="Liang L."/>
        </authorList>
    </citation>
    <scope>NUCLEOTIDE SEQUENCE</scope>
    <source>
        <strain evidence="1">YMF1.00683</strain>
    </source>
</reference>
<protein>
    <submittedName>
        <fullName evidence="1">RhoGAP and Fes/CIP4 domain-containing protein</fullName>
    </submittedName>
</protein>
<evidence type="ECO:0000313" key="2">
    <source>
        <dbReference type="Proteomes" id="UP001163105"/>
    </source>
</evidence>
<comment type="caution">
    <text evidence="1">The sequence shown here is derived from an EMBL/GenBank/DDBJ whole genome shotgun (WGS) entry which is preliminary data.</text>
</comment>
<organism evidence="1 2">
    <name type="scientific">Purpureocillium lavendulum</name>
    <dbReference type="NCBI Taxonomy" id="1247861"/>
    <lineage>
        <taxon>Eukaryota</taxon>
        <taxon>Fungi</taxon>
        <taxon>Dikarya</taxon>
        <taxon>Ascomycota</taxon>
        <taxon>Pezizomycotina</taxon>
        <taxon>Sordariomycetes</taxon>
        <taxon>Hypocreomycetidae</taxon>
        <taxon>Hypocreales</taxon>
        <taxon>Ophiocordycipitaceae</taxon>
        <taxon>Purpureocillium</taxon>
    </lineage>
</organism>
<gene>
    <name evidence="1" type="ORF">O9K51_09385</name>
</gene>
<name>A0AB34FFI1_9HYPO</name>
<evidence type="ECO:0000313" key="1">
    <source>
        <dbReference type="EMBL" id="KAJ6437963.1"/>
    </source>
</evidence>
<dbReference type="Proteomes" id="UP001163105">
    <property type="component" value="Unassembled WGS sequence"/>
</dbReference>
<dbReference type="EMBL" id="JAQHRD010000009">
    <property type="protein sequence ID" value="KAJ6437963.1"/>
    <property type="molecule type" value="Genomic_DNA"/>
</dbReference>
<accession>A0AB34FFI1</accession>
<keyword evidence="2" id="KW-1185">Reference proteome</keyword>
<sequence>MDLVNRVRYFATSRQLFRRNASAAVDEVATNFVALVQQLDQWNEGLLADLSRAVKVTEEPSMLANRILQAVEAVLREKRPFAAVFARCYSVSVSAARLELSLLSELSEDYPWGKTATLLDTVIALGILAKLAPTFIDLLGFNDTDSKDGLPPKLRSRPCNELSIDFQVLWQTLCLRRNPC</sequence>
<dbReference type="AlphaFoldDB" id="A0AB34FFI1"/>
<proteinExistence type="predicted"/>